<organism evidence="2 3">
    <name type="scientific">Zopfia rhizophila CBS 207.26</name>
    <dbReference type="NCBI Taxonomy" id="1314779"/>
    <lineage>
        <taxon>Eukaryota</taxon>
        <taxon>Fungi</taxon>
        <taxon>Dikarya</taxon>
        <taxon>Ascomycota</taxon>
        <taxon>Pezizomycotina</taxon>
        <taxon>Dothideomycetes</taxon>
        <taxon>Dothideomycetes incertae sedis</taxon>
        <taxon>Zopfiaceae</taxon>
        <taxon>Zopfia</taxon>
    </lineage>
</organism>
<evidence type="ECO:0000256" key="1">
    <source>
        <dbReference type="SAM" id="MobiDB-lite"/>
    </source>
</evidence>
<sequence length="284" mass="31850">MQITDLQCMNLISYPLTNVLTLPSCMPNTSSHNHRPYPSGHFSTALQTPSTPPKSIYKPSIPIRSPSPYHPAQQDSKDTIKIFIGEATCGAEIWYGESGRGGVSEVEELKASVLASYGLAWYSVWKEWEMRMGDGGLNIRIHALCLIRAENLPWRQVMVPTGVMGGQSIPNHALCAGRMWYLKLGRSLLVGLAGGFEWAYQITARWEVMVLESYHSIHVSSLVFLVCGRVQIVGLCECMECFGIFRRSIKKTATQQVMDGWKPLKPNMLDQKRTAYHLIVYLVL</sequence>
<accession>A0A6A6DV26</accession>
<dbReference type="Proteomes" id="UP000800200">
    <property type="component" value="Unassembled WGS sequence"/>
</dbReference>
<feature type="region of interest" description="Disordered" evidence="1">
    <location>
        <begin position="30"/>
        <end position="54"/>
    </location>
</feature>
<dbReference type="EMBL" id="ML994650">
    <property type="protein sequence ID" value="KAF2182089.1"/>
    <property type="molecule type" value="Genomic_DNA"/>
</dbReference>
<dbReference type="AlphaFoldDB" id="A0A6A6DV26"/>
<reference evidence="2" key="1">
    <citation type="journal article" date="2020" name="Stud. Mycol.">
        <title>101 Dothideomycetes genomes: a test case for predicting lifestyles and emergence of pathogens.</title>
        <authorList>
            <person name="Haridas S."/>
            <person name="Albert R."/>
            <person name="Binder M."/>
            <person name="Bloem J."/>
            <person name="Labutti K."/>
            <person name="Salamov A."/>
            <person name="Andreopoulos B."/>
            <person name="Baker S."/>
            <person name="Barry K."/>
            <person name="Bills G."/>
            <person name="Bluhm B."/>
            <person name="Cannon C."/>
            <person name="Castanera R."/>
            <person name="Culley D."/>
            <person name="Daum C."/>
            <person name="Ezra D."/>
            <person name="Gonzalez J."/>
            <person name="Henrissat B."/>
            <person name="Kuo A."/>
            <person name="Liang C."/>
            <person name="Lipzen A."/>
            <person name="Lutzoni F."/>
            <person name="Magnuson J."/>
            <person name="Mondo S."/>
            <person name="Nolan M."/>
            <person name="Ohm R."/>
            <person name="Pangilinan J."/>
            <person name="Park H.-J."/>
            <person name="Ramirez L."/>
            <person name="Alfaro M."/>
            <person name="Sun H."/>
            <person name="Tritt A."/>
            <person name="Yoshinaga Y."/>
            <person name="Zwiers L.-H."/>
            <person name="Turgeon B."/>
            <person name="Goodwin S."/>
            <person name="Spatafora J."/>
            <person name="Crous P."/>
            <person name="Grigoriev I."/>
        </authorList>
    </citation>
    <scope>NUCLEOTIDE SEQUENCE</scope>
    <source>
        <strain evidence="2">CBS 207.26</strain>
    </source>
</reference>
<protein>
    <submittedName>
        <fullName evidence="2">Uncharacterized protein</fullName>
    </submittedName>
</protein>
<gene>
    <name evidence="2" type="ORF">K469DRAFT_253575</name>
</gene>
<proteinExistence type="predicted"/>
<evidence type="ECO:0000313" key="2">
    <source>
        <dbReference type="EMBL" id="KAF2182089.1"/>
    </source>
</evidence>
<keyword evidence="3" id="KW-1185">Reference proteome</keyword>
<evidence type="ECO:0000313" key="3">
    <source>
        <dbReference type="Proteomes" id="UP000800200"/>
    </source>
</evidence>
<name>A0A6A6DV26_9PEZI</name>